<evidence type="ECO:0000313" key="9">
    <source>
        <dbReference type="Proteomes" id="UP000613840"/>
    </source>
</evidence>
<protein>
    <recommendedName>
        <fullName evidence="10">Cytochrome P450</fullName>
    </recommendedName>
</protein>
<dbReference type="InterPro" id="IPR002397">
    <property type="entry name" value="Cyt_P450_B"/>
</dbReference>
<keyword evidence="2 7" id="KW-0349">Heme</keyword>
<evidence type="ECO:0000256" key="7">
    <source>
        <dbReference type="RuleBase" id="RU000461"/>
    </source>
</evidence>
<dbReference type="PANTHER" id="PTHR46696">
    <property type="entry name" value="P450, PUTATIVE (EUROFUNG)-RELATED"/>
    <property type="match status" value="1"/>
</dbReference>
<evidence type="ECO:0000256" key="4">
    <source>
        <dbReference type="ARBA" id="ARBA00023002"/>
    </source>
</evidence>
<dbReference type="PROSITE" id="PS00086">
    <property type="entry name" value="CYTOCHROME_P450"/>
    <property type="match status" value="1"/>
</dbReference>
<sequence>MALFALPVPSLAICELLGVPYADRTGFHHRSVRLLDASAPPEDRVAAQAEGQQYMAGLVSRARSAPGEDLIGMLVRDHGDDLADDELIGIAELLLLAGHETTSNMLGLGTYALLEHPDQLALLTDDAGTIKQEMIEPAIEELLRWLSIVPSVQPRIATVDTQIADVTIPAGSTVLLSLPAADHDPALIDHPGTLDITRTASPHIAFGHGIHHCIGAPLARMEMRIAFPALLERFPGLALADPTSEPDFNVFNAVYGLRSLLVSW</sequence>
<evidence type="ECO:0008006" key="10">
    <source>
        <dbReference type="Google" id="ProtNLM"/>
    </source>
</evidence>
<name>A0A917W3P5_9ACTN</name>
<dbReference type="RefSeq" id="WP_229669893.1">
    <property type="nucleotide sequence ID" value="NZ_BMMZ01000004.1"/>
</dbReference>
<dbReference type="PANTHER" id="PTHR46696:SF1">
    <property type="entry name" value="CYTOCHROME P450 YJIB-RELATED"/>
    <property type="match status" value="1"/>
</dbReference>
<keyword evidence="6 7" id="KW-0503">Monooxygenase</keyword>
<dbReference type="PRINTS" id="PR00359">
    <property type="entry name" value="BP450"/>
</dbReference>
<evidence type="ECO:0000256" key="1">
    <source>
        <dbReference type="ARBA" id="ARBA00010617"/>
    </source>
</evidence>
<dbReference type="InterPro" id="IPR001128">
    <property type="entry name" value="Cyt_P450"/>
</dbReference>
<dbReference type="GO" id="GO:0004497">
    <property type="term" value="F:monooxygenase activity"/>
    <property type="evidence" value="ECO:0007669"/>
    <property type="project" value="UniProtKB-KW"/>
</dbReference>
<dbReference type="Gene3D" id="1.10.630.10">
    <property type="entry name" value="Cytochrome P450"/>
    <property type="match status" value="1"/>
</dbReference>
<dbReference type="GO" id="GO:0016705">
    <property type="term" value="F:oxidoreductase activity, acting on paired donors, with incorporation or reduction of molecular oxygen"/>
    <property type="evidence" value="ECO:0007669"/>
    <property type="project" value="InterPro"/>
</dbReference>
<evidence type="ECO:0000256" key="2">
    <source>
        <dbReference type="ARBA" id="ARBA00022617"/>
    </source>
</evidence>
<keyword evidence="9" id="KW-1185">Reference proteome</keyword>
<dbReference type="EMBL" id="BMMZ01000004">
    <property type="protein sequence ID" value="GGL60565.1"/>
    <property type="molecule type" value="Genomic_DNA"/>
</dbReference>
<dbReference type="PRINTS" id="PR00385">
    <property type="entry name" value="P450"/>
</dbReference>
<dbReference type="InterPro" id="IPR017972">
    <property type="entry name" value="Cyt_P450_CS"/>
</dbReference>
<dbReference type="Proteomes" id="UP000613840">
    <property type="component" value="Unassembled WGS sequence"/>
</dbReference>
<dbReference type="Pfam" id="PF00067">
    <property type="entry name" value="p450"/>
    <property type="match status" value="1"/>
</dbReference>
<reference evidence="8" key="2">
    <citation type="submission" date="2020-09" db="EMBL/GenBank/DDBJ databases">
        <authorList>
            <person name="Sun Q."/>
            <person name="Zhou Y."/>
        </authorList>
    </citation>
    <scope>NUCLEOTIDE SEQUENCE</scope>
    <source>
        <strain evidence="8">CGMCC 4.7306</strain>
    </source>
</reference>
<organism evidence="8 9">
    <name type="scientific">Microlunatus endophyticus</name>
    <dbReference type="NCBI Taxonomy" id="1716077"/>
    <lineage>
        <taxon>Bacteria</taxon>
        <taxon>Bacillati</taxon>
        <taxon>Actinomycetota</taxon>
        <taxon>Actinomycetes</taxon>
        <taxon>Propionibacteriales</taxon>
        <taxon>Propionibacteriaceae</taxon>
        <taxon>Microlunatus</taxon>
    </lineage>
</organism>
<evidence type="ECO:0000256" key="3">
    <source>
        <dbReference type="ARBA" id="ARBA00022723"/>
    </source>
</evidence>
<dbReference type="SUPFAM" id="SSF48264">
    <property type="entry name" value="Cytochrome P450"/>
    <property type="match status" value="1"/>
</dbReference>
<evidence type="ECO:0000313" key="8">
    <source>
        <dbReference type="EMBL" id="GGL60565.1"/>
    </source>
</evidence>
<gene>
    <name evidence="8" type="ORF">GCM10011575_18850</name>
</gene>
<evidence type="ECO:0000256" key="5">
    <source>
        <dbReference type="ARBA" id="ARBA00023004"/>
    </source>
</evidence>
<evidence type="ECO:0000256" key="6">
    <source>
        <dbReference type="ARBA" id="ARBA00023033"/>
    </source>
</evidence>
<dbReference type="GO" id="GO:0005506">
    <property type="term" value="F:iron ion binding"/>
    <property type="evidence" value="ECO:0007669"/>
    <property type="project" value="InterPro"/>
</dbReference>
<dbReference type="InterPro" id="IPR036396">
    <property type="entry name" value="Cyt_P450_sf"/>
</dbReference>
<proteinExistence type="inferred from homology"/>
<reference evidence="8" key="1">
    <citation type="journal article" date="2014" name="Int. J. Syst. Evol. Microbiol.">
        <title>Complete genome sequence of Corynebacterium casei LMG S-19264T (=DSM 44701T), isolated from a smear-ripened cheese.</title>
        <authorList>
            <consortium name="US DOE Joint Genome Institute (JGI-PGF)"/>
            <person name="Walter F."/>
            <person name="Albersmeier A."/>
            <person name="Kalinowski J."/>
            <person name="Ruckert C."/>
        </authorList>
    </citation>
    <scope>NUCLEOTIDE SEQUENCE</scope>
    <source>
        <strain evidence="8">CGMCC 4.7306</strain>
    </source>
</reference>
<keyword evidence="4 7" id="KW-0560">Oxidoreductase</keyword>
<dbReference type="FunFam" id="1.10.630.10:FF:000018">
    <property type="entry name" value="Cytochrome P450 monooxygenase"/>
    <property type="match status" value="1"/>
</dbReference>
<keyword evidence="5 7" id="KW-0408">Iron</keyword>
<dbReference type="AlphaFoldDB" id="A0A917W3P5"/>
<dbReference type="GO" id="GO:0020037">
    <property type="term" value="F:heme binding"/>
    <property type="evidence" value="ECO:0007669"/>
    <property type="project" value="InterPro"/>
</dbReference>
<comment type="caution">
    <text evidence="8">The sequence shown here is derived from an EMBL/GenBank/DDBJ whole genome shotgun (WGS) entry which is preliminary data.</text>
</comment>
<accession>A0A917W3P5</accession>
<comment type="similarity">
    <text evidence="1 7">Belongs to the cytochrome P450 family.</text>
</comment>
<keyword evidence="3 7" id="KW-0479">Metal-binding</keyword>